<evidence type="ECO:0000256" key="5">
    <source>
        <dbReference type="ARBA" id="ARBA00022692"/>
    </source>
</evidence>
<dbReference type="PANTHER" id="PTHR30330">
    <property type="entry name" value="AGSS FAMILY TRANSPORTER, SODIUM-ALANINE"/>
    <property type="match status" value="1"/>
</dbReference>
<dbReference type="InterPro" id="IPR001463">
    <property type="entry name" value="Na/Ala_symport"/>
</dbReference>
<dbReference type="Proteomes" id="UP000003959">
    <property type="component" value="Unassembled WGS sequence"/>
</dbReference>
<proteinExistence type="inferred from homology"/>
<evidence type="ECO:0000256" key="2">
    <source>
        <dbReference type="ARBA" id="ARBA00009261"/>
    </source>
</evidence>
<keyword evidence="5 8" id="KW-0812">Transmembrane</keyword>
<sequence length="210" mass="22504">MTLDHIFFNLPTLALAANNSVLTNLTAIVNQILNGISNVLFFSIGGMPLIVLWLVCGTVFFTFRMNFINIWGFRHAIDIALGKYEQPNQNGEISSFQALSTALSAGVGLGSIGGVAFAISIGGPGAAFWMTLAGLFAMSSKFVECTLAQKYRVVRPDGTIAGGPMYYLSAGLAENGDIKNWGKNCEPAICIFAMLGHLVRACFKLTNPLK</sequence>
<keyword evidence="6 8" id="KW-1133">Transmembrane helix</keyword>
<name>F4XZF1_9CYAN</name>
<evidence type="ECO:0000256" key="8">
    <source>
        <dbReference type="SAM" id="Phobius"/>
    </source>
</evidence>
<feature type="transmembrane region" description="Helical" evidence="8">
    <location>
        <begin position="12"/>
        <end position="33"/>
    </location>
</feature>
<reference evidence="10" key="1">
    <citation type="journal article" date="2011" name="Proc. Natl. Acad. Sci. U.S.A.">
        <title>Genomic insights into the physiology and ecology of the marine filamentous cyanobacterium Lyngbya majuscula.</title>
        <authorList>
            <person name="Jones A.C."/>
            <person name="Monroe E.A."/>
            <person name="Podell S."/>
            <person name="Hess W.R."/>
            <person name="Klages S."/>
            <person name="Esquenazi E."/>
            <person name="Niessen S."/>
            <person name="Hoover H."/>
            <person name="Rothmann M."/>
            <person name="Lasken R.S."/>
            <person name="Yates J.R.III."/>
            <person name="Reinhardt R."/>
            <person name="Kube M."/>
            <person name="Burkart M.D."/>
            <person name="Allen E.E."/>
            <person name="Dorrestein P.C."/>
            <person name="Gerwick W.H."/>
            <person name="Gerwick L."/>
        </authorList>
    </citation>
    <scope>NUCLEOTIDE SEQUENCE [LARGE SCALE GENOMIC DNA]</scope>
    <source>
        <strain evidence="10">3L</strain>
    </source>
</reference>
<comment type="subcellular location">
    <subcellularLocation>
        <location evidence="1">Cell membrane</location>
        <topology evidence="1">Multi-pass membrane protein</topology>
    </subcellularLocation>
</comment>
<gene>
    <name evidence="9" type="ORF">LYNGBM3L_58080</name>
</gene>
<keyword evidence="3" id="KW-0813">Transport</keyword>
<dbReference type="AlphaFoldDB" id="F4XZF1"/>
<evidence type="ECO:0000256" key="4">
    <source>
        <dbReference type="ARBA" id="ARBA00022475"/>
    </source>
</evidence>
<dbReference type="eggNOG" id="COG1115">
    <property type="taxonomic scope" value="Bacteria"/>
</dbReference>
<protein>
    <submittedName>
        <fullName evidence="9">Na+/alanine symporter</fullName>
    </submittedName>
</protein>
<evidence type="ECO:0000256" key="1">
    <source>
        <dbReference type="ARBA" id="ARBA00004651"/>
    </source>
</evidence>
<keyword evidence="7 8" id="KW-0472">Membrane</keyword>
<dbReference type="PANTHER" id="PTHR30330:SF3">
    <property type="entry name" value="TRANSCRIPTIONAL REGULATOR, LRP FAMILY"/>
    <property type="match status" value="1"/>
</dbReference>
<evidence type="ECO:0000256" key="7">
    <source>
        <dbReference type="ARBA" id="ARBA00023136"/>
    </source>
</evidence>
<keyword evidence="4" id="KW-1003">Cell membrane</keyword>
<dbReference type="GO" id="GO:0005283">
    <property type="term" value="F:amino acid:sodium symporter activity"/>
    <property type="evidence" value="ECO:0007669"/>
    <property type="project" value="InterPro"/>
</dbReference>
<dbReference type="EMBL" id="GL890964">
    <property type="protein sequence ID" value="EGJ29956.1"/>
    <property type="molecule type" value="Genomic_DNA"/>
</dbReference>
<comment type="similarity">
    <text evidence="2">Belongs to the alanine or glycine:cation symporter (AGCS) (TC 2.A.25) family.</text>
</comment>
<evidence type="ECO:0000313" key="9">
    <source>
        <dbReference type="EMBL" id="EGJ29956.1"/>
    </source>
</evidence>
<dbReference type="GO" id="GO:0005886">
    <property type="term" value="C:plasma membrane"/>
    <property type="evidence" value="ECO:0007669"/>
    <property type="project" value="UniProtKB-SubCell"/>
</dbReference>
<accession>F4XZF1</accession>
<dbReference type="RefSeq" id="WP_008188489.1">
    <property type="nucleotide sequence ID" value="NZ_GL890964.1"/>
</dbReference>
<dbReference type="Pfam" id="PF01235">
    <property type="entry name" value="Na_Ala_symp"/>
    <property type="match status" value="1"/>
</dbReference>
<feature type="transmembrane region" description="Helical" evidence="8">
    <location>
        <begin position="39"/>
        <end position="63"/>
    </location>
</feature>
<evidence type="ECO:0000313" key="10">
    <source>
        <dbReference type="Proteomes" id="UP000003959"/>
    </source>
</evidence>
<dbReference type="HOGENOM" id="CLU_1308979_0_0_3"/>
<feature type="transmembrane region" description="Helical" evidence="8">
    <location>
        <begin position="98"/>
        <end position="120"/>
    </location>
</feature>
<organism evidence="9 10">
    <name type="scientific">Moorena producens 3L</name>
    <dbReference type="NCBI Taxonomy" id="489825"/>
    <lineage>
        <taxon>Bacteria</taxon>
        <taxon>Bacillati</taxon>
        <taxon>Cyanobacteriota</taxon>
        <taxon>Cyanophyceae</taxon>
        <taxon>Coleofasciculales</taxon>
        <taxon>Coleofasciculaceae</taxon>
        <taxon>Moorena</taxon>
    </lineage>
</organism>
<evidence type="ECO:0000256" key="3">
    <source>
        <dbReference type="ARBA" id="ARBA00022448"/>
    </source>
</evidence>
<evidence type="ECO:0000256" key="6">
    <source>
        <dbReference type="ARBA" id="ARBA00022989"/>
    </source>
</evidence>
<keyword evidence="10" id="KW-1185">Reference proteome</keyword>